<dbReference type="EMBL" id="RFAQ01000014">
    <property type="protein sequence ID" value="RMD02319.1"/>
    <property type="molecule type" value="Genomic_DNA"/>
</dbReference>
<organism evidence="2 3">
    <name type="scientific">Clostridium autoethanogenum</name>
    <dbReference type="NCBI Taxonomy" id="84023"/>
    <lineage>
        <taxon>Bacteria</taxon>
        <taxon>Bacillati</taxon>
        <taxon>Bacillota</taxon>
        <taxon>Clostridia</taxon>
        <taxon>Eubacteriales</taxon>
        <taxon>Clostridiaceae</taxon>
        <taxon>Clostridium</taxon>
    </lineage>
</organism>
<feature type="coiled-coil region" evidence="1">
    <location>
        <begin position="275"/>
        <end position="302"/>
    </location>
</feature>
<keyword evidence="1" id="KW-0175">Coiled coil</keyword>
<gene>
    <name evidence="2" type="ORF">D9O40_06695</name>
</gene>
<dbReference type="Proteomes" id="UP000277999">
    <property type="component" value="Unassembled WGS sequence"/>
</dbReference>
<proteinExistence type="predicted"/>
<protein>
    <submittedName>
        <fullName evidence="2">Uncharacterized protein</fullName>
    </submittedName>
</protein>
<accession>A0A3M0SV69</accession>
<evidence type="ECO:0000256" key="1">
    <source>
        <dbReference type="SAM" id="Coils"/>
    </source>
</evidence>
<reference evidence="2 3" key="1">
    <citation type="submission" date="2018-10" db="EMBL/GenBank/DDBJ databases">
        <title>Genome-centric metagenomics revealed C2 chemical producing, CO utilizing Clostridium with novel acetogenic gene cluster.</title>
        <authorList>
            <person name="Kang H."/>
            <person name="Park B."/>
            <person name="Choi I.G."/>
            <person name="Chang I.S."/>
        </authorList>
    </citation>
    <scope>NUCLEOTIDE SEQUENCE [LARGE SCALE GENOMIC DNA]</scope>
    <source>
        <strain evidence="2 3">H21-9</strain>
    </source>
</reference>
<dbReference type="AlphaFoldDB" id="A0A3M0SV69"/>
<dbReference type="RefSeq" id="WP_122058465.1">
    <property type="nucleotide sequence ID" value="NZ_RFAQ01000014.1"/>
</dbReference>
<sequence>MGLIDDALDWAADKVQTVTGEKERRQLVSELKNRYIEFKENVQDLITVLNQVIGSFNNKIKELNDLRKGVVGKNIMQLSSFLGKFGKVKEIGEYCREEEKKIRELPQQKFDSVENYISDVDWSKDDVFMDTFKLSPIFMKLKTRKQNLSMRENLNEFCIEAENTIMELKSRTFTVEQDKKICEIYIDCVRYVSKYIEDIILPELELVEAFFQSQKIKDEIIANNPLQELVFKNNIEVLKNTVYKKHYLFVKNTFMFYVLSCKIYNTPILTRLLTNQTTSDDVNSLEKQKQALLLQASQVSENLIISA</sequence>
<evidence type="ECO:0000313" key="3">
    <source>
        <dbReference type="Proteomes" id="UP000277999"/>
    </source>
</evidence>
<comment type="caution">
    <text evidence="2">The sequence shown here is derived from an EMBL/GenBank/DDBJ whole genome shotgun (WGS) entry which is preliminary data.</text>
</comment>
<name>A0A3M0SV69_9CLOT</name>
<evidence type="ECO:0000313" key="2">
    <source>
        <dbReference type="EMBL" id="RMD02319.1"/>
    </source>
</evidence>